<dbReference type="EMBL" id="UINC01060387">
    <property type="protein sequence ID" value="SVB84836.1"/>
    <property type="molecule type" value="Genomic_DNA"/>
</dbReference>
<proteinExistence type="predicted"/>
<evidence type="ECO:0000313" key="1">
    <source>
        <dbReference type="EMBL" id="SVB84836.1"/>
    </source>
</evidence>
<feature type="non-terminal residue" evidence="1">
    <location>
        <position position="1"/>
    </location>
</feature>
<organism evidence="1">
    <name type="scientific">marine metagenome</name>
    <dbReference type="NCBI Taxonomy" id="408172"/>
    <lineage>
        <taxon>unclassified sequences</taxon>
        <taxon>metagenomes</taxon>
        <taxon>ecological metagenomes</taxon>
    </lineage>
</organism>
<reference evidence="1" key="1">
    <citation type="submission" date="2018-05" db="EMBL/GenBank/DDBJ databases">
        <authorList>
            <person name="Lanie J.A."/>
            <person name="Ng W.-L."/>
            <person name="Kazmierczak K.M."/>
            <person name="Andrzejewski T.M."/>
            <person name="Davidsen T.M."/>
            <person name="Wayne K.J."/>
            <person name="Tettelin H."/>
            <person name="Glass J.I."/>
            <person name="Rusch D."/>
            <person name="Podicherti R."/>
            <person name="Tsui H.-C.T."/>
            <person name="Winkler M.E."/>
        </authorList>
    </citation>
    <scope>NUCLEOTIDE SEQUENCE</scope>
</reference>
<gene>
    <name evidence="1" type="ORF">METZ01_LOCUS237690</name>
</gene>
<sequence>RRAYAERNICLPAWPGRVTRGALQSRCKGNGPISRV</sequence>
<protein>
    <submittedName>
        <fullName evidence="1">Uncharacterized protein</fullName>
    </submittedName>
</protein>
<accession>A0A382HC33</accession>
<dbReference type="AlphaFoldDB" id="A0A382HC33"/>
<feature type="non-terminal residue" evidence="1">
    <location>
        <position position="36"/>
    </location>
</feature>
<name>A0A382HC33_9ZZZZ</name>